<keyword evidence="1" id="KW-0732">Signal</keyword>
<accession>A0ABS9BY39</accession>
<evidence type="ECO:0000313" key="3">
    <source>
        <dbReference type="Proteomes" id="UP001201449"/>
    </source>
</evidence>
<keyword evidence="3" id="KW-1185">Reference proteome</keyword>
<comment type="caution">
    <text evidence="2">The sequence shown here is derived from an EMBL/GenBank/DDBJ whole genome shotgun (WGS) entry which is preliminary data.</text>
</comment>
<feature type="chain" id="PRO_5046152516" description="DUF4136 domain-containing protein" evidence="1">
    <location>
        <begin position="24"/>
        <end position="219"/>
    </location>
</feature>
<feature type="signal peptide" evidence="1">
    <location>
        <begin position="1"/>
        <end position="23"/>
    </location>
</feature>
<dbReference type="RefSeq" id="WP_234862733.1">
    <property type="nucleotide sequence ID" value="NZ_JAKEVZ010000017.1"/>
</dbReference>
<organism evidence="2 3">
    <name type="scientific">Mariniradius sediminis</name>
    <dbReference type="NCBI Taxonomy" id="2909237"/>
    <lineage>
        <taxon>Bacteria</taxon>
        <taxon>Pseudomonadati</taxon>
        <taxon>Bacteroidota</taxon>
        <taxon>Cytophagia</taxon>
        <taxon>Cytophagales</taxon>
        <taxon>Cyclobacteriaceae</taxon>
        <taxon>Mariniradius</taxon>
    </lineage>
</organism>
<proteinExistence type="predicted"/>
<evidence type="ECO:0000313" key="2">
    <source>
        <dbReference type="EMBL" id="MCF1752898.1"/>
    </source>
</evidence>
<evidence type="ECO:0008006" key="4">
    <source>
        <dbReference type="Google" id="ProtNLM"/>
    </source>
</evidence>
<reference evidence="2 3" key="1">
    <citation type="submission" date="2022-01" db="EMBL/GenBank/DDBJ databases">
        <title>Mariniradius saccharolyticus sp. nov., isolated from sediment of a river.</title>
        <authorList>
            <person name="Liu H."/>
        </authorList>
    </citation>
    <scope>NUCLEOTIDE SEQUENCE [LARGE SCALE GENOMIC DNA]</scope>
    <source>
        <strain evidence="2 3">RY-2</strain>
    </source>
</reference>
<dbReference type="EMBL" id="JAKEVZ010000017">
    <property type="protein sequence ID" value="MCF1752898.1"/>
    <property type="molecule type" value="Genomic_DNA"/>
</dbReference>
<gene>
    <name evidence="2" type="ORF">L0U89_17705</name>
</gene>
<protein>
    <recommendedName>
        <fullName evidence="4">DUF4136 domain-containing protein</fullName>
    </recommendedName>
</protein>
<name>A0ABS9BY39_9BACT</name>
<dbReference type="Proteomes" id="UP001201449">
    <property type="component" value="Unassembled WGS sequence"/>
</dbReference>
<evidence type="ECO:0000256" key="1">
    <source>
        <dbReference type="SAM" id="SignalP"/>
    </source>
</evidence>
<dbReference type="PROSITE" id="PS51257">
    <property type="entry name" value="PROKAR_LIPOPROTEIN"/>
    <property type="match status" value="1"/>
</dbReference>
<sequence length="219" mass="24366">MKKNIVYAFMIFLAVVSCSPATKITRSWTSPSKNPGGYKNLYVAAVIGDMAKRQSFENDVQKTLGNLGINSTTSSSTIQPNFWMSTDLDKNAMMNIIYQRGNDAIMTMTLIDVQNEQRYIPGAMMGGPMMWGPGWGMGGAGGFGGFWGMHHGMMMTPGHIVNDRKYFVEINIYDVSSELLVWTGQSKTLNPSSMEKFSREFAEVVLERMLKEGVIQAQK</sequence>